<dbReference type="GO" id="GO:0009820">
    <property type="term" value="P:alkaloid metabolic process"/>
    <property type="evidence" value="ECO:0007669"/>
    <property type="project" value="UniProtKB-KW"/>
</dbReference>
<protein>
    <recommendedName>
        <fullName evidence="3">Methyltransferase domain-containing protein</fullName>
    </recommendedName>
</protein>
<evidence type="ECO:0000313" key="5">
    <source>
        <dbReference type="Proteomes" id="UP000256970"/>
    </source>
</evidence>
<keyword evidence="2" id="KW-0017">Alkaloid metabolism</keyword>
<evidence type="ECO:0000256" key="1">
    <source>
        <dbReference type="ARBA" id="ARBA00004913"/>
    </source>
</evidence>
<feature type="domain" description="Methyltransferase" evidence="3">
    <location>
        <begin position="70"/>
        <end position="190"/>
    </location>
</feature>
<reference evidence="4 5" key="1">
    <citation type="submission" date="2016-10" db="EMBL/GenBank/DDBJ databases">
        <authorList>
            <person name="Cai Z."/>
        </authorList>
    </citation>
    <scope>NUCLEOTIDE SEQUENCE [LARGE SCALE GENOMIC DNA]</scope>
</reference>
<organism evidence="4 5">
    <name type="scientific">Tetradesmus obliquus</name>
    <name type="common">Green alga</name>
    <name type="synonym">Acutodesmus obliquus</name>
    <dbReference type="NCBI Taxonomy" id="3088"/>
    <lineage>
        <taxon>Eukaryota</taxon>
        <taxon>Viridiplantae</taxon>
        <taxon>Chlorophyta</taxon>
        <taxon>core chlorophytes</taxon>
        <taxon>Chlorophyceae</taxon>
        <taxon>CS clade</taxon>
        <taxon>Sphaeropleales</taxon>
        <taxon>Scenedesmaceae</taxon>
        <taxon>Tetradesmus</taxon>
    </lineage>
</organism>
<sequence>MAGSTGGPSHAETSAHLYDAVGQIWLEMFGEHVHVGYYPEGWPESKHKKTWQQAQLDHVDAVLEFAGVNKANRLLDLGCGYGGTAVHIAERLKCKAVGVNISPFQVQAANNLARRLRFGEKEVYFVVGDALQPDLPDGCADLVVSVESAAYMPCKEKFVAQLARLCAPGGTVILVDFCRAAGPISASLQQRLASMDSIFATPGNWHSAEQYKQLMGKCGLQVVRDGDWTRNVCGFWNVGLWSLLLRASQPDMSFGQWYKEFNKRAFHTLWLFLTGGPAVLKMAAGYMLGHQKAVVQGGLDSGVLEYHVIVAKKPGK</sequence>
<keyword evidence="5" id="KW-1185">Reference proteome</keyword>
<accession>A0A383VKK4</accession>
<dbReference type="STRING" id="3088.A0A383VKK4"/>
<evidence type="ECO:0000256" key="2">
    <source>
        <dbReference type="ARBA" id="ARBA00022589"/>
    </source>
</evidence>
<dbReference type="AlphaFoldDB" id="A0A383VKK4"/>
<dbReference type="Pfam" id="PF13847">
    <property type="entry name" value="Methyltransf_31"/>
    <property type="match status" value="1"/>
</dbReference>
<dbReference type="CDD" id="cd02440">
    <property type="entry name" value="AdoMet_MTases"/>
    <property type="match status" value="1"/>
</dbReference>
<dbReference type="Proteomes" id="UP000256970">
    <property type="component" value="Unassembled WGS sequence"/>
</dbReference>
<comment type="pathway">
    <text evidence="1">Alkaloid biosynthesis.</text>
</comment>
<evidence type="ECO:0000313" key="4">
    <source>
        <dbReference type="EMBL" id="SZX65214.1"/>
    </source>
</evidence>
<dbReference type="Gene3D" id="3.40.50.150">
    <property type="entry name" value="Vaccinia Virus protein VP39"/>
    <property type="match status" value="1"/>
</dbReference>
<dbReference type="PANTHER" id="PTHR44068">
    <property type="entry name" value="ZGC:194242"/>
    <property type="match status" value="1"/>
</dbReference>
<dbReference type="EMBL" id="FNXT01000569">
    <property type="protein sequence ID" value="SZX65214.1"/>
    <property type="molecule type" value="Genomic_DNA"/>
</dbReference>
<dbReference type="InterPro" id="IPR029063">
    <property type="entry name" value="SAM-dependent_MTases_sf"/>
</dbReference>
<dbReference type="PANTHER" id="PTHR44068:SF11">
    <property type="entry name" value="GERANYL DIPHOSPHATE 2-C-METHYLTRANSFERASE"/>
    <property type="match status" value="1"/>
</dbReference>
<evidence type="ECO:0000259" key="3">
    <source>
        <dbReference type="Pfam" id="PF13847"/>
    </source>
</evidence>
<dbReference type="OrthoDB" id="10017101at2759"/>
<proteinExistence type="predicted"/>
<dbReference type="SUPFAM" id="SSF53335">
    <property type="entry name" value="S-adenosyl-L-methionine-dependent methyltransferases"/>
    <property type="match status" value="1"/>
</dbReference>
<name>A0A383VKK4_TETOB</name>
<dbReference type="InterPro" id="IPR050447">
    <property type="entry name" value="Erg6_SMT_methyltransf"/>
</dbReference>
<gene>
    <name evidence="4" type="ORF">BQ4739_LOCUS5660</name>
</gene>
<dbReference type="InterPro" id="IPR025714">
    <property type="entry name" value="Methyltranfer_dom"/>
</dbReference>